<keyword evidence="3" id="KW-0808">Transferase</keyword>
<dbReference type="PANTHER" id="PTHR11786:SF0">
    <property type="entry name" value="ARYLAMINE N-ACETYLTRANSFERASE 4-RELATED"/>
    <property type="match status" value="1"/>
</dbReference>
<reference evidence="3 4" key="1">
    <citation type="submission" date="2019-01" db="EMBL/GenBank/DDBJ databases">
        <title>Nocardioides guangzhouensis sp. nov., an actinobacterium isolated from soil.</title>
        <authorList>
            <person name="Fu Y."/>
            <person name="Cai Y."/>
            <person name="Lin Z."/>
            <person name="Chen P."/>
        </authorList>
    </citation>
    <scope>NUCLEOTIDE SEQUENCE [LARGE SCALE GENOMIC DNA]</scope>
    <source>
        <strain evidence="3 4">130</strain>
    </source>
</reference>
<dbReference type="RefSeq" id="WP_134712852.1">
    <property type="nucleotide sequence ID" value="NZ_SDKM01000001.1"/>
</dbReference>
<comment type="similarity">
    <text evidence="1 2">Belongs to the arylamine N-acetyltransferase family.</text>
</comment>
<sequence>MDNGTATAYLDRIGATAPAAPDAAGLAVLQERHLRSVPFENLSIHLGEPIVLAEDALVEKVVGRRRGGFCYELNGAFGALLRHLGYDVSLLAARVHGGGALGPPYDHLALRVDLPEGPWITDVGFGRFAARPFRLDVRDDQPDPAGTVRVVDAGHGDVDALLAGEPQYRLDLRPRELDEFVATCWYHRTSPDSPFTQAVTCSLPTPTGRVTVTDRTLITTEDGRRNEREISTGDELLACYRDLFGIVLDRVPVLSGPRPEVRRPAQAAVASPGD</sequence>
<dbReference type="InterPro" id="IPR038765">
    <property type="entry name" value="Papain-like_cys_pep_sf"/>
</dbReference>
<name>A0A4Q4ZMP3_9ACTN</name>
<gene>
    <name evidence="3" type="ORF">EKO23_00150</name>
</gene>
<organism evidence="3 4">
    <name type="scientific">Nocardioides guangzhouensis</name>
    <dbReference type="NCBI Taxonomy" id="2497878"/>
    <lineage>
        <taxon>Bacteria</taxon>
        <taxon>Bacillati</taxon>
        <taxon>Actinomycetota</taxon>
        <taxon>Actinomycetes</taxon>
        <taxon>Propionibacteriales</taxon>
        <taxon>Nocardioidaceae</taxon>
        <taxon>Nocardioides</taxon>
    </lineage>
</organism>
<dbReference type="SUPFAM" id="SSF54001">
    <property type="entry name" value="Cysteine proteinases"/>
    <property type="match status" value="1"/>
</dbReference>
<accession>A0A4Q4ZMP3</accession>
<evidence type="ECO:0000256" key="1">
    <source>
        <dbReference type="ARBA" id="ARBA00006547"/>
    </source>
</evidence>
<dbReference type="GO" id="GO:0016407">
    <property type="term" value="F:acetyltransferase activity"/>
    <property type="evidence" value="ECO:0007669"/>
    <property type="project" value="InterPro"/>
</dbReference>
<dbReference type="Gene3D" id="3.30.2140.10">
    <property type="entry name" value="Arylamine N-acetyltransferase"/>
    <property type="match status" value="1"/>
</dbReference>
<evidence type="ECO:0000256" key="2">
    <source>
        <dbReference type="RuleBase" id="RU003452"/>
    </source>
</evidence>
<dbReference type="OrthoDB" id="7181050at2"/>
<keyword evidence="4" id="KW-1185">Reference proteome</keyword>
<dbReference type="AlphaFoldDB" id="A0A4Q4ZMP3"/>
<dbReference type="PANTHER" id="PTHR11786">
    <property type="entry name" value="N-HYDROXYARYLAMINE O-ACETYLTRANSFERASE"/>
    <property type="match status" value="1"/>
</dbReference>
<protein>
    <submittedName>
        <fullName evidence="3">Arylamine N-acetyltransferase</fullName>
    </submittedName>
</protein>
<dbReference type="Pfam" id="PF00797">
    <property type="entry name" value="Acetyltransf_2"/>
    <property type="match status" value="1"/>
</dbReference>
<dbReference type="EMBL" id="SDKM01000001">
    <property type="protein sequence ID" value="RYP88891.1"/>
    <property type="molecule type" value="Genomic_DNA"/>
</dbReference>
<comment type="caution">
    <text evidence="3">The sequence shown here is derived from an EMBL/GenBank/DDBJ whole genome shotgun (WGS) entry which is preliminary data.</text>
</comment>
<dbReference type="Proteomes" id="UP000295198">
    <property type="component" value="Unassembled WGS sequence"/>
</dbReference>
<evidence type="ECO:0000313" key="3">
    <source>
        <dbReference type="EMBL" id="RYP88891.1"/>
    </source>
</evidence>
<proteinExistence type="inferred from homology"/>
<dbReference type="InterPro" id="IPR001447">
    <property type="entry name" value="Arylamine_N-AcTrfase"/>
</dbReference>
<dbReference type="PRINTS" id="PR01543">
    <property type="entry name" value="ANATRNSFRASE"/>
</dbReference>
<evidence type="ECO:0000313" key="4">
    <source>
        <dbReference type="Proteomes" id="UP000295198"/>
    </source>
</evidence>
<dbReference type="Gene3D" id="2.40.128.150">
    <property type="entry name" value="Cysteine proteinases"/>
    <property type="match status" value="1"/>
</dbReference>